<dbReference type="SUPFAM" id="SSF51735">
    <property type="entry name" value="NAD(P)-binding Rossmann-fold domains"/>
    <property type="match status" value="1"/>
</dbReference>
<proteinExistence type="predicted"/>
<dbReference type="PANTHER" id="PTHR33303">
    <property type="entry name" value="CYTOPLASMIC PROTEIN-RELATED"/>
    <property type="match status" value="1"/>
</dbReference>
<sequence>MTSFQNPSQDVIASYLKNAKTIAVVGLSERENSPAYGVSKVMQEAGYTIIPVNPRLAGEKVLGETAYARLQDIPVHVDIVDVFRRSEFLPEVAKDFIETDSDIFWAQLGLESQEAAEILQATGRDKIVMNKCIKIEYQGL</sequence>
<dbReference type="SMART" id="SM00881">
    <property type="entry name" value="CoA_binding"/>
    <property type="match status" value="1"/>
</dbReference>
<dbReference type="RefSeq" id="WP_148525115.1">
    <property type="nucleotide sequence ID" value="NZ_CABIZE010000004.1"/>
</dbReference>
<organism evidence="2">
    <name type="scientific">Streptococcus lutetiensis</name>
    <dbReference type="NCBI Taxonomy" id="150055"/>
    <lineage>
        <taxon>Bacteria</taxon>
        <taxon>Bacillati</taxon>
        <taxon>Bacillota</taxon>
        <taxon>Bacilli</taxon>
        <taxon>Lactobacillales</taxon>
        <taxon>Streptococcaceae</taxon>
        <taxon>Streptococcus</taxon>
    </lineage>
</organism>
<evidence type="ECO:0000313" key="2">
    <source>
        <dbReference type="EMBL" id="VYT65433.1"/>
    </source>
</evidence>
<dbReference type="Gene3D" id="3.40.50.720">
    <property type="entry name" value="NAD(P)-binding Rossmann-like Domain"/>
    <property type="match status" value="1"/>
</dbReference>
<gene>
    <name evidence="2" type="ORF">SLLFYP71_00103</name>
</gene>
<dbReference type="PANTHER" id="PTHR33303:SF2">
    <property type="entry name" value="COA-BINDING DOMAIN-CONTAINING PROTEIN"/>
    <property type="match status" value="1"/>
</dbReference>
<dbReference type="InterPro" id="IPR003781">
    <property type="entry name" value="CoA-bd"/>
</dbReference>
<feature type="domain" description="CoA-binding" evidence="1">
    <location>
        <begin position="16"/>
        <end position="110"/>
    </location>
</feature>
<evidence type="ECO:0000259" key="1">
    <source>
        <dbReference type="SMART" id="SM00881"/>
    </source>
</evidence>
<accession>A0A6N2YGL6</accession>
<dbReference type="Pfam" id="PF13380">
    <property type="entry name" value="CoA_binding_2"/>
    <property type="match status" value="1"/>
</dbReference>
<name>A0A6N2YGL6_9STRE</name>
<dbReference type="AlphaFoldDB" id="A0A6N2YGL6"/>
<reference evidence="2" key="1">
    <citation type="submission" date="2019-11" db="EMBL/GenBank/DDBJ databases">
        <authorList>
            <person name="Feng L."/>
        </authorList>
    </citation>
    <scope>NUCLEOTIDE SEQUENCE</scope>
    <source>
        <strain evidence="2">SLutetiensisLFYP71</strain>
    </source>
</reference>
<protein>
    <recommendedName>
        <fullName evidence="1">CoA-binding domain-containing protein</fullName>
    </recommendedName>
</protein>
<dbReference type="InterPro" id="IPR036291">
    <property type="entry name" value="NAD(P)-bd_dom_sf"/>
</dbReference>
<dbReference type="EMBL" id="CACRUI010000001">
    <property type="protein sequence ID" value="VYT65433.1"/>
    <property type="molecule type" value="Genomic_DNA"/>
</dbReference>